<dbReference type="Pfam" id="PF09013">
    <property type="entry name" value="YopH_N"/>
    <property type="match status" value="1"/>
</dbReference>
<organism evidence="4 5">
    <name type="scientific">Shewanella psychropiezotolerans</name>
    <dbReference type="NCBI Taxonomy" id="2593655"/>
    <lineage>
        <taxon>Bacteria</taxon>
        <taxon>Pseudomonadati</taxon>
        <taxon>Pseudomonadota</taxon>
        <taxon>Gammaproteobacteria</taxon>
        <taxon>Alteromonadales</taxon>
        <taxon>Shewanellaceae</taxon>
        <taxon>Shewanella</taxon>
    </lineage>
</organism>
<dbReference type="Gene3D" id="3.30.1570.10">
    <property type="entry name" value="Protein-tyrosine phosphatase, YopH, N-terminal domain"/>
    <property type="match status" value="1"/>
</dbReference>
<sequence length="516" mass="56446">MPLNINTLQTFVNQQIDIDQSARNKNGSIEANHPPKGRFNGLAVQHGVAQSESNFSKEVLRHVKNTSLNNQEVSQLLKNVKNFDLGQGNRSGEVIFKGLKGAQLSLGDAQILLNAAARHQSQAPELPPREAPAVPHRGTKPQIQQHTLPPLSPKITLSHLNKNETINQQLQTLIDKEVGSDITALTSRPSVKLDSLAIWPSASTPGAYGINLPGVGFTKSNSLQEAQTKITEFKHTQFGNEVKGRWGNEVATLNSKPDSSSNQAAIWKSESKPGTFGVHIPNAGTFRVSDLNQAQAKFSQHGIEERIATGENITVNRTNLPPAEIARLEQTYGVNIQPISIDGKEIAYLFGSVNRQQGDNHSVLFSSHGGARGEHKTFQKPEGLELKFASTTNNTLVSRTMGFAEKLKDGHVEFKEDSQIYASFSRQATDYKLSGGIGTQPEQAAQFIGEMNRGESVESFDFLLLNREAKGVHFSDVIQALKDTCGPSVQDQLICHFCRPKDDDAGKFNVRNNYTG</sequence>
<feature type="domain" description="Putative adhesin Stv" evidence="3">
    <location>
        <begin position="363"/>
        <end position="499"/>
    </location>
</feature>
<feature type="region of interest" description="Disordered" evidence="1">
    <location>
        <begin position="118"/>
        <end position="150"/>
    </location>
</feature>
<gene>
    <name evidence="4" type="ORF">FM037_27605</name>
</gene>
<proteinExistence type="predicted"/>
<evidence type="ECO:0008006" key="6">
    <source>
        <dbReference type="Google" id="ProtNLM"/>
    </source>
</evidence>
<dbReference type="InterPro" id="IPR036484">
    <property type="entry name" value="ProtTyrPase_YopH_N_sf"/>
</dbReference>
<dbReference type="InterPro" id="IPR049002">
    <property type="entry name" value="Stv"/>
</dbReference>
<dbReference type="SUPFAM" id="SSF64449">
    <property type="entry name" value="YopH tyrosine phosphatase N-terminal domain"/>
    <property type="match status" value="1"/>
</dbReference>
<protein>
    <recommendedName>
        <fullName evidence="6">Protein-tyrosine phosphatase YopH N-terminal domain-containing protein</fullName>
    </recommendedName>
</protein>
<dbReference type="InterPro" id="IPR015103">
    <property type="entry name" value="ProtTyrPase_YopH_N"/>
</dbReference>
<feature type="domain" description="Protein-tyrosine phosphatase YopH N-terminal" evidence="2">
    <location>
        <begin position="8"/>
        <end position="118"/>
    </location>
</feature>
<evidence type="ECO:0000259" key="2">
    <source>
        <dbReference type="Pfam" id="PF09013"/>
    </source>
</evidence>
<dbReference type="RefSeq" id="WP_144048631.1">
    <property type="nucleotide sequence ID" value="NZ_CP041614.1"/>
</dbReference>
<evidence type="ECO:0000313" key="4">
    <source>
        <dbReference type="EMBL" id="QDO86344.1"/>
    </source>
</evidence>
<reference evidence="4 5" key="1">
    <citation type="submission" date="2019-07" db="EMBL/GenBank/DDBJ databases">
        <title>Shewanella sp. YLB-06 whole genomic sequence.</title>
        <authorList>
            <person name="Yu L."/>
        </authorList>
    </citation>
    <scope>NUCLEOTIDE SEQUENCE [LARGE SCALE GENOMIC DNA]</scope>
    <source>
        <strain evidence="4 5">YLB-06</strain>
    </source>
</reference>
<evidence type="ECO:0000313" key="5">
    <source>
        <dbReference type="Proteomes" id="UP000315947"/>
    </source>
</evidence>
<dbReference type="Proteomes" id="UP000315947">
    <property type="component" value="Chromosome"/>
</dbReference>
<accession>A0ABX5X4S1</accession>
<evidence type="ECO:0000259" key="3">
    <source>
        <dbReference type="Pfam" id="PF21527"/>
    </source>
</evidence>
<evidence type="ECO:0000256" key="1">
    <source>
        <dbReference type="SAM" id="MobiDB-lite"/>
    </source>
</evidence>
<dbReference type="Pfam" id="PF21527">
    <property type="entry name" value="Stv"/>
    <property type="match status" value="1"/>
</dbReference>
<keyword evidence="5" id="KW-1185">Reference proteome</keyword>
<name>A0ABX5X4S1_9GAMM</name>
<dbReference type="EMBL" id="CP041614">
    <property type="protein sequence ID" value="QDO86344.1"/>
    <property type="molecule type" value="Genomic_DNA"/>
</dbReference>